<gene>
    <name evidence="1" type="ORF">G3446_15220</name>
</gene>
<organism evidence="1 2">
    <name type="scientific">Thiorhodococcus minor</name>
    <dbReference type="NCBI Taxonomy" id="57489"/>
    <lineage>
        <taxon>Bacteria</taxon>
        <taxon>Pseudomonadati</taxon>
        <taxon>Pseudomonadota</taxon>
        <taxon>Gammaproteobacteria</taxon>
        <taxon>Chromatiales</taxon>
        <taxon>Chromatiaceae</taxon>
        <taxon>Thiorhodococcus</taxon>
    </lineage>
</organism>
<proteinExistence type="predicted"/>
<accession>A0A6M0K0F0</accession>
<comment type="caution">
    <text evidence="1">The sequence shown here is derived from an EMBL/GenBank/DDBJ whole genome shotgun (WGS) entry which is preliminary data.</text>
</comment>
<dbReference type="AlphaFoldDB" id="A0A6M0K0F0"/>
<name>A0A6M0K0F0_9GAMM</name>
<dbReference type="NCBIfam" id="TIGR03790">
    <property type="entry name" value="TIGR03790 family protein"/>
    <property type="match status" value="1"/>
</dbReference>
<reference evidence="1 2" key="1">
    <citation type="submission" date="2020-02" db="EMBL/GenBank/DDBJ databases">
        <title>Genome sequences of Thiorhodococcus mannitoliphagus and Thiorhodococcus minor, purple sulfur photosynthetic bacteria in the gammaproteobacterial family, Chromatiaceae.</title>
        <authorList>
            <person name="Aviles F.A."/>
            <person name="Meyer T.E."/>
            <person name="Kyndt J.A."/>
        </authorList>
    </citation>
    <scope>NUCLEOTIDE SEQUENCE [LARGE SCALE GENOMIC DNA]</scope>
    <source>
        <strain evidence="1 2">DSM 11518</strain>
    </source>
</reference>
<protein>
    <submittedName>
        <fullName evidence="1">TIGR03790 family protein</fullName>
    </submittedName>
</protein>
<dbReference type="Proteomes" id="UP000483379">
    <property type="component" value="Unassembled WGS sequence"/>
</dbReference>
<dbReference type="InterPro" id="IPR022265">
    <property type="entry name" value="CHP03790"/>
</dbReference>
<dbReference type="EMBL" id="JAAIJQ010000044">
    <property type="protein sequence ID" value="NEV63220.1"/>
    <property type="molecule type" value="Genomic_DNA"/>
</dbReference>
<sequence length="448" mass="48151">MASRGALPRAPLPRRDTALGSLTGLTAGACARLWWGALCGLLLSVAVSSRAAPVVVLPKQALGPEDVAIIVNREDPVSVAVGRYYSRVRALPADHLIEVSFRPGASKMPASEFAPIYARVRAETPDAVQAYVLTWTQPYRVDCMSITTAFAVGFDRDYCASGCRPAKPSPYFASNSHRPFADYGIRPTMMIPGPTLDAARALIERGRSADDTRPTGTAYLVSTSDEARNVRAQGYAETMRELGGALRIESPSADFIQDRSDVLFYFTGLREVPRLATNAFRPGAIADHLTSTGGQLTDSRQMSILRWLAAGATGSYGAVTEPCNFPAKFPDVRTLIRAYVTGSTLLEAYWQSVLMPGQGVFVGEPLARPFGGYDVSKRGSNWTLSTYALKPGAYLLEGAGSPLGPYKPLMTFVKPSAQRLELPLPLPVLHSYRILADVAGGEGLDSTP</sequence>
<evidence type="ECO:0000313" key="1">
    <source>
        <dbReference type="EMBL" id="NEV63220.1"/>
    </source>
</evidence>
<evidence type="ECO:0000313" key="2">
    <source>
        <dbReference type="Proteomes" id="UP000483379"/>
    </source>
</evidence>
<dbReference type="RefSeq" id="WP_164453683.1">
    <property type="nucleotide sequence ID" value="NZ_JAAIJQ010000044.1"/>
</dbReference>
<keyword evidence="2" id="KW-1185">Reference proteome</keyword>
<dbReference type="PROSITE" id="PS51257">
    <property type="entry name" value="PROKAR_LIPOPROTEIN"/>
    <property type="match status" value="1"/>
</dbReference>